<dbReference type="InterPro" id="IPR049492">
    <property type="entry name" value="BD-FAE-like_dom"/>
</dbReference>
<evidence type="ECO:0000313" key="10">
    <source>
        <dbReference type="Proteomes" id="UP001162834"/>
    </source>
</evidence>
<dbReference type="SUPFAM" id="SSF52304">
    <property type="entry name" value="Type II 3-dehydroquinate dehydratase"/>
    <property type="match status" value="1"/>
</dbReference>
<dbReference type="Pfam" id="PF20434">
    <property type="entry name" value="BD-FAE"/>
    <property type="match status" value="1"/>
</dbReference>
<dbReference type="InterPro" id="IPR036441">
    <property type="entry name" value="DHquinase_II_sf"/>
</dbReference>
<dbReference type="EMBL" id="CP087164">
    <property type="protein sequence ID" value="UGS38430.1"/>
    <property type="molecule type" value="Genomic_DNA"/>
</dbReference>
<dbReference type="InterPro" id="IPR029058">
    <property type="entry name" value="AB_hydrolase_fold"/>
</dbReference>
<gene>
    <name evidence="9" type="ORF">DSM104329_04858</name>
</gene>
<evidence type="ECO:0000256" key="2">
    <source>
        <dbReference type="ARBA" id="ARBA00004902"/>
    </source>
</evidence>
<evidence type="ECO:0000259" key="8">
    <source>
        <dbReference type="Pfam" id="PF20434"/>
    </source>
</evidence>
<dbReference type="RefSeq" id="WP_259312451.1">
    <property type="nucleotide sequence ID" value="NZ_CP087164.1"/>
</dbReference>
<evidence type="ECO:0000256" key="3">
    <source>
        <dbReference type="ARBA" id="ARBA00011037"/>
    </source>
</evidence>
<sequence>MTPRIDLIEGPDTGVDPETLRRLCRSWEPALGAELSVVFCQTDEDLKMALGRARADARGVLVNPGRATVRDMDGPLVARVDLNAAERPRGGDPAAIEVRGRGVMGYRWAAAWLLRRLQSPCEVVPYGPQRDQVGDLRLPASVAKAVPVAVLLHGGFWRERWERDTIEPLAIDLARRGFATWNLEYRRVGRVGGGWPSVRDDVAAGIDHLADLAGRHPLDLDRVVFVGHSAGGQLALWAVRRLGLDRPPAVRAGLVVSLAGIADVAECARRGLGEGADAAADLMGSPPGACPDAYAEASPRAALPLGVAQLVVQGEREATPDLMDLNATYVRAAQRAGDDVELLLRPEADHFDLVDPRSLAWCETAARVCAALGVPA</sequence>
<dbReference type="SUPFAM" id="SSF53474">
    <property type="entry name" value="alpha/beta-Hydrolases"/>
    <property type="match status" value="1"/>
</dbReference>
<proteinExistence type="inferred from homology"/>
<keyword evidence="7" id="KW-0456">Lyase</keyword>
<accession>A0A9E7C2C7</accession>
<dbReference type="PANTHER" id="PTHR48081:SF33">
    <property type="entry name" value="KYNURENINE FORMAMIDASE"/>
    <property type="match status" value="1"/>
</dbReference>
<reference evidence="9" key="1">
    <citation type="journal article" date="2022" name="Int. J. Syst. Evol. Microbiol.">
        <title>Pseudomonas aegrilactucae sp. nov. and Pseudomonas morbosilactucae sp. nov., pathogens causing bacterial rot of lettuce in Japan.</title>
        <authorList>
            <person name="Sawada H."/>
            <person name="Fujikawa T."/>
            <person name="Satou M."/>
        </authorList>
    </citation>
    <scope>NUCLEOTIDE SEQUENCE</scope>
    <source>
        <strain evidence="9">0166_1</strain>
    </source>
</reference>
<evidence type="ECO:0000256" key="1">
    <source>
        <dbReference type="ARBA" id="ARBA00001864"/>
    </source>
</evidence>
<name>A0A9E7C2C7_9ACTN</name>
<dbReference type="PANTHER" id="PTHR48081">
    <property type="entry name" value="AB HYDROLASE SUPERFAMILY PROTEIN C4A8.06C"/>
    <property type="match status" value="1"/>
</dbReference>
<dbReference type="GO" id="GO:0016787">
    <property type="term" value="F:hydrolase activity"/>
    <property type="evidence" value="ECO:0007669"/>
    <property type="project" value="UniProtKB-KW"/>
</dbReference>
<dbReference type="AlphaFoldDB" id="A0A9E7C2C7"/>
<dbReference type="Proteomes" id="UP001162834">
    <property type="component" value="Chromosome"/>
</dbReference>
<evidence type="ECO:0000256" key="7">
    <source>
        <dbReference type="ARBA" id="ARBA00023239"/>
    </source>
</evidence>
<dbReference type="EC" id="4.2.1.10" evidence="5"/>
<evidence type="ECO:0000313" key="9">
    <source>
        <dbReference type="EMBL" id="UGS38430.1"/>
    </source>
</evidence>
<dbReference type="GO" id="GO:0003855">
    <property type="term" value="F:3-dehydroquinate dehydratase activity"/>
    <property type="evidence" value="ECO:0007669"/>
    <property type="project" value="UniProtKB-EC"/>
</dbReference>
<comment type="subunit">
    <text evidence="4">Homododecamer.</text>
</comment>
<dbReference type="Gene3D" id="3.40.50.1820">
    <property type="entry name" value="alpha/beta hydrolase"/>
    <property type="match status" value="1"/>
</dbReference>
<protein>
    <recommendedName>
        <fullName evidence="5">3-dehydroquinate dehydratase</fullName>
        <ecNumber evidence="5">4.2.1.10</ecNumber>
    </recommendedName>
</protein>
<evidence type="ECO:0000256" key="5">
    <source>
        <dbReference type="ARBA" id="ARBA00012060"/>
    </source>
</evidence>
<dbReference type="InterPro" id="IPR050300">
    <property type="entry name" value="GDXG_lipolytic_enzyme"/>
</dbReference>
<evidence type="ECO:0000256" key="6">
    <source>
        <dbReference type="ARBA" id="ARBA00022801"/>
    </source>
</evidence>
<evidence type="ECO:0000256" key="4">
    <source>
        <dbReference type="ARBA" id="ARBA00011193"/>
    </source>
</evidence>
<feature type="domain" description="BD-FAE-like" evidence="8">
    <location>
        <begin position="135"/>
        <end position="300"/>
    </location>
</feature>
<organism evidence="9 10">
    <name type="scientific">Capillimicrobium parvum</name>
    <dbReference type="NCBI Taxonomy" id="2884022"/>
    <lineage>
        <taxon>Bacteria</taxon>
        <taxon>Bacillati</taxon>
        <taxon>Actinomycetota</taxon>
        <taxon>Thermoleophilia</taxon>
        <taxon>Solirubrobacterales</taxon>
        <taxon>Capillimicrobiaceae</taxon>
        <taxon>Capillimicrobium</taxon>
    </lineage>
</organism>
<comment type="catalytic activity">
    <reaction evidence="1">
        <text>3-dehydroquinate = 3-dehydroshikimate + H2O</text>
        <dbReference type="Rhea" id="RHEA:21096"/>
        <dbReference type="ChEBI" id="CHEBI:15377"/>
        <dbReference type="ChEBI" id="CHEBI:16630"/>
        <dbReference type="ChEBI" id="CHEBI:32364"/>
        <dbReference type="EC" id="4.2.1.10"/>
    </reaction>
</comment>
<keyword evidence="10" id="KW-1185">Reference proteome</keyword>
<comment type="similarity">
    <text evidence="3">Belongs to the type-II 3-dehydroquinase family.</text>
</comment>
<dbReference type="KEGG" id="sbae:DSM104329_04858"/>
<comment type="pathway">
    <text evidence="2">Metabolic intermediate biosynthesis; chorismate biosynthesis; chorismate from D-erythrose 4-phosphate and phosphoenolpyruvate: step 3/7.</text>
</comment>
<keyword evidence="6" id="KW-0378">Hydrolase</keyword>